<dbReference type="EMBL" id="CAKMTQ010000001">
    <property type="protein sequence ID" value="CAH1521333.1"/>
    <property type="molecule type" value="Genomic_DNA"/>
</dbReference>
<comment type="caution">
    <text evidence="1">The sequence shown here is derived from an EMBL/GenBank/DDBJ whole genome shotgun (WGS) entry which is preliminary data.</text>
</comment>
<dbReference type="InterPro" id="IPR038137">
    <property type="entry name" value="Excisionase-like_sf"/>
</dbReference>
<protein>
    <submittedName>
        <fullName evidence="1">Excisionase-like protein</fullName>
    </submittedName>
</protein>
<dbReference type="SUPFAM" id="SSF46955">
    <property type="entry name" value="Putative DNA-binding domain"/>
    <property type="match status" value="1"/>
</dbReference>
<sequence>MWIELTEWAEENLSFNMSHTQLARLAKTGQLYPARKIGGKWRCTDNAQLLLDDEAVDTDGMSDRAREIWKNGSS</sequence>
<dbReference type="RefSeq" id="WP_409930012.1">
    <property type="nucleotide sequence ID" value="NZ_CAKMTQ010000001.1"/>
</dbReference>
<organism evidence="1 2">
    <name type="scientific">Vibrio owensii</name>
    <dbReference type="NCBI Taxonomy" id="696485"/>
    <lineage>
        <taxon>Bacteria</taxon>
        <taxon>Pseudomonadati</taxon>
        <taxon>Pseudomonadota</taxon>
        <taxon>Gammaproteobacteria</taxon>
        <taxon>Vibrionales</taxon>
        <taxon>Vibrionaceae</taxon>
        <taxon>Vibrio</taxon>
    </lineage>
</organism>
<dbReference type="AlphaFoldDB" id="A0AAU9Q050"/>
<proteinExistence type="predicted"/>
<dbReference type="Proteomes" id="UP001295420">
    <property type="component" value="Unassembled WGS sequence"/>
</dbReference>
<name>A0AAU9Q050_9VIBR</name>
<reference evidence="1" key="1">
    <citation type="submission" date="2022-01" db="EMBL/GenBank/DDBJ databases">
        <authorList>
            <person name="Lagorce A."/>
        </authorList>
    </citation>
    <scope>NUCLEOTIDE SEQUENCE</scope>
    <source>
        <strain evidence="1">Th15_F1_D04</strain>
    </source>
</reference>
<dbReference type="Gene3D" id="1.10.1660.20">
    <property type="match status" value="1"/>
</dbReference>
<evidence type="ECO:0000313" key="2">
    <source>
        <dbReference type="Proteomes" id="UP001295420"/>
    </source>
</evidence>
<accession>A0AAU9Q050</accession>
<dbReference type="InterPro" id="IPR009061">
    <property type="entry name" value="DNA-bd_dom_put_sf"/>
</dbReference>
<evidence type="ECO:0000313" key="1">
    <source>
        <dbReference type="EMBL" id="CAH1521333.1"/>
    </source>
</evidence>
<gene>
    <name evidence="1" type="ORF">THF1D04_10780</name>
</gene>